<dbReference type="EMBL" id="JAAIUW010000010">
    <property type="protein sequence ID" value="KAF7810813.1"/>
    <property type="molecule type" value="Genomic_DNA"/>
</dbReference>
<gene>
    <name evidence="2" type="ORF">G2W53_031789</name>
</gene>
<sequence length="347" mass="38889">MLVNLRSRRRPRYGTFLCAVVSSLVLLLSVSLLYTRLSHSHPHFHNHLYHRIRNSRPFHHSVNYDSLLSDSVNDEISGTEEDKIDALDIIEEQQQDEDDLRNIEAEEEDEPNNFDQIKVSGHFFDHVNGVIRKAFDKRLIEELDDGSDQAAGGATSFMIGSGSGVVAEDRSKAAFGSDDVPVDDLLRRKAIQVLRIEDALLLKMGKRVSPLREGWGDWFDKKADFLRKDKMLKSNLEALNPLHNPILQDPDGVGVTGFTKGDRIVQKSLINDSKRVPFPFLITKAVGISIESRDSRLQENQIEAKVKECNTDTVSNKISGTDGDMGECALKIARAEDLALGKTQENP</sequence>
<evidence type="ECO:0000256" key="1">
    <source>
        <dbReference type="SAM" id="Phobius"/>
    </source>
</evidence>
<keyword evidence="3" id="KW-1185">Reference proteome</keyword>
<protein>
    <submittedName>
        <fullName evidence="2">Putative alpha 1,4-glycosyltransferase family protein</fullName>
    </submittedName>
</protein>
<organism evidence="2 3">
    <name type="scientific">Senna tora</name>
    <dbReference type="NCBI Taxonomy" id="362788"/>
    <lineage>
        <taxon>Eukaryota</taxon>
        <taxon>Viridiplantae</taxon>
        <taxon>Streptophyta</taxon>
        <taxon>Embryophyta</taxon>
        <taxon>Tracheophyta</taxon>
        <taxon>Spermatophyta</taxon>
        <taxon>Magnoliopsida</taxon>
        <taxon>eudicotyledons</taxon>
        <taxon>Gunneridae</taxon>
        <taxon>Pentapetalae</taxon>
        <taxon>rosids</taxon>
        <taxon>fabids</taxon>
        <taxon>Fabales</taxon>
        <taxon>Fabaceae</taxon>
        <taxon>Caesalpinioideae</taxon>
        <taxon>Cassia clade</taxon>
        <taxon>Senna</taxon>
    </lineage>
</organism>
<dbReference type="OrthoDB" id="1400668at2759"/>
<keyword evidence="1" id="KW-0472">Membrane</keyword>
<name>A0A834W741_9FABA</name>
<keyword evidence="2" id="KW-0808">Transferase</keyword>
<feature type="transmembrane region" description="Helical" evidence="1">
    <location>
        <begin position="12"/>
        <end position="34"/>
    </location>
</feature>
<dbReference type="GO" id="GO:0016740">
    <property type="term" value="F:transferase activity"/>
    <property type="evidence" value="ECO:0007669"/>
    <property type="project" value="UniProtKB-KW"/>
</dbReference>
<proteinExistence type="predicted"/>
<evidence type="ECO:0000313" key="3">
    <source>
        <dbReference type="Proteomes" id="UP000634136"/>
    </source>
</evidence>
<dbReference type="InterPro" id="IPR044789">
    <property type="entry name" value="Put_A1-4-GlycosylTfrase_plant"/>
</dbReference>
<dbReference type="PANTHER" id="PTHR47213">
    <property type="entry name" value="OS07G0567300 PROTEIN"/>
    <property type="match status" value="1"/>
</dbReference>
<comment type="caution">
    <text evidence="2">The sequence shown here is derived from an EMBL/GenBank/DDBJ whole genome shotgun (WGS) entry which is preliminary data.</text>
</comment>
<reference evidence="2" key="1">
    <citation type="submission" date="2020-09" db="EMBL/GenBank/DDBJ databases">
        <title>Genome-Enabled Discovery of Anthraquinone Biosynthesis in Senna tora.</title>
        <authorList>
            <person name="Kang S.-H."/>
            <person name="Pandey R.P."/>
            <person name="Lee C.-M."/>
            <person name="Sim J.-S."/>
            <person name="Jeong J.-T."/>
            <person name="Choi B.-S."/>
            <person name="Jung M."/>
            <person name="Ginzburg D."/>
            <person name="Zhao K."/>
            <person name="Won S.Y."/>
            <person name="Oh T.-J."/>
            <person name="Yu Y."/>
            <person name="Kim N.-H."/>
            <person name="Lee O.R."/>
            <person name="Lee T.-H."/>
            <person name="Bashyal P."/>
            <person name="Kim T.-S."/>
            <person name="Lee W.-H."/>
            <person name="Kawkins C."/>
            <person name="Kim C.-K."/>
            <person name="Kim J.S."/>
            <person name="Ahn B.O."/>
            <person name="Rhee S.Y."/>
            <person name="Sohng J.K."/>
        </authorList>
    </citation>
    <scope>NUCLEOTIDE SEQUENCE</scope>
    <source>
        <tissue evidence="2">Leaf</tissue>
    </source>
</reference>
<dbReference type="PANTHER" id="PTHR47213:SF1">
    <property type="entry name" value="OS07G0567300 PROTEIN"/>
    <property type="match status" value="1"/>
</dbReference>
<dbReference type="Proteomes" id="UP000634136">
    <property type="component" value="Unassembled WGS sequence"/>
</dbReference>
<dbReference type="AlphaFoldDB" id="A0A834W741"/>
<keyword evidence="1" id="KW-0812">Transmembrane</keyword>
<accession>A0A834W741</accession>
<evidence type="ECO:0000313" key="2">
    <source>
        <dbReference type="EMBL" id="KAF7810813.1"/>
    </source>
</evidence>
<keyword evidence="1" id="KW-1133">Transmembrane helix</keyword>